<keyword evidence="4" id="KW-0675">Receptor</keyword>
<keyword evidence="5" id="KW-1185">Reference proteome</keyword>
<feature type="region of interest" description="Disordered" evidence="1">
    <location>
        <begin position="40"/>
        <end position="76"/>
    </location>
</feature>
<feature type="region of interest" description="Disordered" evidence="1">
    <location>
        <begin position="1493"/>
        <end position="1512"/>
    </location>
</feature>
<dbReference type="EMBL" id="CAMXCT030004846">
    <property type="protein sequence ID" value="CAL4797840.1"/>
    <property type="molecule type" value="Genomic_DNA"/>
</dbReference>
<feature type="compositionally biased region" description="Low complexity" evidence="1">
    <location>
        <begin position="59"/>
        <end position="70"/>
    </location>
</feature>
<feature type="region of interest" description="Disordered" evidence="1">
    <location>
        <begin position="744"/>
        <end position="775"/>
    </location>
</feature>
<evidence type="ECO:0000313" key="3">
    <source>
        <dbReference type="EMBL" id="CAL1163903.1"/>
    </source>
</evidence>
<proteinExistence type="predicted"/>
<comment type="caution">
    <text evidence="2">The sequence shown here is derived from an EMBL/GenBank/DDBJ whole genome shotgun (WGS) entry which is preliminary data.</text>
</comment>
<name>A0A9P1GEW9_9DINO</name>
<feature type="region of interest" description="Disordered" evidence="1">
    <location>
        <begin position="1518"/>
        <end position="1541"/>
    </location>
</feature>
<feature type="region of interest" description="Disordered" evidence="1">
    <location>
        <begin position="545"/>
        <end position="574"/>
    </location>
</feature>
<gene>
    <name evidence="2" type="ORF">C1SCF055_LOCUS35796</name>
</gene>
<protein>
    <submittedName>
        <fullName evidence="4">Ultraviolet-B receptor UVR8</fullName>
    </submittedName>
</protein>
<feature type="region of interest" description="Disordered" evidence="1">
    <location>
        <begin position="270"/>
        <end position="302"/>
    </location>
</feature>
<evidence type="ECO:0000256" key="1">
    <source>
        <dbReference type="SAM" id="MobiDB-lite"/>
    </source>
</evidence>
<dbReference type="Proteomes" id="UP001152797">
    <property type="component" value="Unassembled WGS sequence"/>
</dbReference>
<reference evidence="2" key="1">
    <citation type="submission" date="2022-10" db="EMBL/GenBank/DDBJ databases">
        <authorList>
            <person name="Chen Y."/>
            <person name="Dougan E. K."/>
            <person name="Chan C."/>
            <person name="Rhodes N."/>
            <person name="Thang M."/>
        </authorList>
    </citation>
    <scope>NUCLEOTIDE SEQUENCE</scope>
</reference>
<feature type="compositionally biased region" description="Basic and acidic residues" evidence="1">
    <location>
        <begin position="547"/>
        <end position="560"/>
    </location>
</feature>
<accession>A0A9P1GEW9</accession>
<feature type="compositionally biased region" description="Polar residues" evidence="1">
    <location>
        <begin position="1497"/>
        <end position="1510"/>
    </location>
</feature>
<feature type="compositionally biased region" description="Basic and acidic residues" evidence="1">
    <location>
        <begin position="281"/>
        <end position="291"/>
    </location>
</feature>
<evidence type="ECO:0000313" key="4">
    <source>
        <dbReference type="EMBL" id="CAL4797840.1"/>
    </source>
</evidence>
<dbReference type="EMBL" id="CAMXCT010004846">
    <property type="protein sequence ID" value="CAI4010528.1"/>
    <property type="molecule type" value="Genomic_DNA"/>
</dbReference>
<organism evidence="2">
    <name type="scientific">Cladocopium goreaui</name>
    <dbReference type="NCBI Taxonomy" id="2562237"/>
    <lineage>
        <taxon>Eukaryota</taxon>
        <taxon>Sar</taxon>
        <taxon>Alveolata</taxon>
        <taxon>Dinophyceae</taxon>
        <taxon>Suessiales</taxon>
        <taxon>Symbiodiniaceae</taxon>
        <taxon>Cladocopium</taxon>
    </lineage>
</organism>
<reference evidence="3" key="2">
    <citation type="submission" date="2024-04" db="EMBL/GenBank/DDBJ databases">
        <authorList>
            <person name="Chen Y."/>
            <person name="Shah S."/>
            <person name="Dougan E. K."/>
            <person name="Thang M."/>
            <person name="Chan C."/>
        </authorList>
    </citation>
    <scope>NUCLEOTIDE SEQUENCE [LARGE SCALE GENOMIC DNA]</scope>
</reference>
<feature type="region of interest" description="Disordered" evidence="1">
    <location>
        <begin position="335"/>
        <end position="363"/>
    </location>
</feature>
<feature type="region of interest" description="Disordered" evidence="1">
    <location>
        <begin position="1456"/>
        <end position="1476"/>
    </location>
</feature>
<evidence type="ECO:0000313" key="2">
    <source>
        <dbReference type="EMBL" id="CAI4010528.1"/>
    </source>
</evidence>
<sequence length="2007" mass="223647">MRVTASDIETKLDTLIALVERLQLDTGDLRSDLRSVQERLSALESRTPGASASPAREVSSATRSSQASSAPVAGYHVGPEREAAARDIGRWLTKSIDGVARGLSGRERIPQQTRYYLVVRDFHRNLYDPPLFLSNWPDCKERVPCRGQVGDSIFIGLPTKRECYLAVLAAGLVLPAELIGLDGQPTYVDLVAYGLDALPDDILFHSDTVGLPMLPHAEALVAISHDHFVFLSAESGGAKPVYGTPDVEARLGQLEGTMAEILENLKQLKPGAASSRPSALHGDHGPRKPDPPRVSFAPPSGLDPHVVQQALMAGVPKKSLEEVALLLQQQNQMTPAAAPQAADKALVSDSDEEDEHLGAASGSLDPMNRAVVSLSKIVKEMRKEKKQKKDRDLESHSRSRRIWLSKGFRGLYKKQGAMITQISARGWLEHRSRISSYPGTIRAAWLCAGIWDCLMRGAVDEARARAALATACFDQQACDRGGWLLASEMTLEPPPPYASFAQHSPPEQWEVQHTRLMDERWSELFLSRLKDFAEYQEKKLKLTATKTKKEEVPPKNDQKKGKGKGGKKGKEPEEGTAAILSVPGALAPISNIGKLWNSLVRWILSGKSGFARFLRTLGRHEPLADKGTAQPVWPVPAPYPQWMVRVEKSKVNYKQMYVEKAVNLMILSSSWLHLGKPLVAPATLALGSSLTKKQWGVVKRYERLISEFLQVGDIGPAAMGRSAAKVESLSSLLVELETAAAKTAAPYEHRPAAQRSDGNEPQPGHQKGDPGRVVGRLQKPAPQLAKCVEPSRLSFPQDAPAFDPSSMLEEPHKKVYEDPISCAISPEDFSLEPPRVRVHGSKDQALGLFRFLDEHHRLRLVPREKVRDGFLCGAFCLVKDEKKDRLILDARPPNMLEETLCSWTKTLGSVNAILQIELEPGCNLSMSGTDLRDYYYCFKVTKQRACRNTFNFPLSPAQASELHCFTPDMWQHSTLYPCLATMAMGDCQAVEMGQMVHGKIGMQCEAIHPHELLCVHGRGPRGKISCGVIIDDAVFLEQVPAMLTPAELRRTDGAKRLRAIKEEYVGKNLTPHDGKTFEAEFEAEFWGASVNSIAGSIRANPKRLIPLMDLTAKTARLGFATMLLLQTLAGAWISVLQFRRRMLCLLDEIYVAQHGREEDMIIELSPSLQSELWILVCLGPLAVTDLRAQTLGKLFLTDASEDMKASVVSALPLPFARELHRHALARGAWTRLLTPWKVWLKQHFQLDEEDAMPDGVPLVSHPLWLILAQCLRFELHHRKRVGSRRHINLLEMESLLELEKKIAAYQQDSRYLCGCDSQIVIAAVLKGRSSSPHLNELLQKSLPTVLGAGLYGSYGYIPSKANVSDDPTRWTDIRPPSRPIPDWLFAAFSGCFDALDVWLGERGYDPLDIAQLPFPLRTAPKADVLEHSLIAELRAVQKTERLAKFDQKIYGTDPKDWKTFETPATGANEQKDHKRPQDAELAFGPHHAVVSKKTEEQNCVGSNTVSSSHVSPVLVAKDEGVQEPDGQTKNSNEEPPGKTNRRHLNLFVGCEGRPQPAEMKKVVGTGSPDEPPVGESVSRRQRGGLAMENVKSALLSSEARAALALLPRECFIKPDGRRARPDEVLDFQRKGFLDLFSGKASFARPMARRFSVFVVTFDFEHSPRQDLLNESLRSDIKRCLLAGCFHGMGAAPECCSFSRAVTPAVRSALRPEGLPQISENMQRKVQVGNSHAQFLLELLVICQEMGLLYWVENPDGSFLWLLTDWREKGFGSPEAAFRFDMCRYHTPWRKRTRIATNTCLSGRRELCHGDHSHVILRGRCKAQKMSWTRLAQAYPQQLGYDLASAMAAGAGLTKKNTKLNIGGCAKCSHCRIGEAQNPGPQKAQRVARDVKLLENVRLVEPATLALQDRVWTAFRTWLDQHLSESTIDDLQLCPTLYVALLRFYGFFLFSRGHGLYEFRHLLVIIQQRFPWVKPHLSPAWQLITRWQVLQPVQHRKPLQFFVKQWHR</sequence>
<dbReference type="EMBL" id="CAMXCT020004846">
    <property type="protein sequence ID" value="CAL1163903.1"/>
    <property type="molecule type" value="Genomic_DNA"/>
</dbReference>
<feature type="region of interest" description="Disordered" evidence="1">
    <location>
        <begin position="1562"/>
        <end position="1582"/>
    </location>
</feature>
<evidence type="ECO:0000313" key="5">
    <source>
        <dbReference type="Proteomes" id="UP001152797"/>
    </source>
</evidence>